<proteinExistence type="inferred from homology"/>
<dbReference type="PANTHER" id="PTHR42877">
    <property type="entry name" value="L-ORNITHINE N(5)-MONOOXYGENASE-RELATED"/>
    <property type="match status" value="1"/>
</dbReference>
<feature type="transmembrane region" description="Helical" evidence="5">
    <location>
        <begin position="12"/>
        <end position="35"/>
    </location>
</feature>
<evidence type="ECO:0000256" key="4">
    <source>
        <dbReference type="ARBA" id="ARBA00023002"/>
    </source>
</evidence>
<dbReference type="SUPFAM" id="SSF51905">
    <property type="entry name" value="FAD/NAD(P)-binding domain"/>
    <property type="match status" value="2"/>
</dbReference>
<evidence type="ECO:0000313" key="6">
    <source>
        <dbReference type="EMBL" id="KAK7432890.1"/>
    </source>
</evidence>
<keyword evidence="3" id="KW-0274">FAD</keyword>
<comment type="caution">
    <text evidence="6">The sequence shown here is derived from an EMBL/GenBank/DDBJ whole genome shotgun (WGS) entry which is preliminary data.</text>
</comment>
<name>A0ABR1IIQ5_9HYPO</name>
<organism evidence="6 7">
    <name type="scientific">Neonectria magnoliae</name>
    <dbReference type="NCBI Taxonomy" id="2732573"/>
    <lineage>
        <taxon>Eukaryota</taxon>
        <taxon>Fungi</taxon>
        <taxon>Dikarya</taxon>
        <taxon>Ascomycota</taxon>
        <taxon>Pezizomycotina</taxon>
        <taxon>Sordariomycetes</taxon>
        <taxon>Hypocreomycetidae</taxon>
        <taxon>Hypocreales</taxon>
        <taxon>Nectriaceae</taxon>
        <taxon>Neonectria</taxon>
    </lineage>
</organism>
<gene>
    <name evidence="6" type="ORF">QQZ08_000361</name>
</gene>
<protein>
    <submittedName>
        <fullName evidence="6">Uncharacterized protein</fullName>
    </submittedName>
</protein>
<keyword evidence="5" id="KW-0472">Membrane</keyword>
<dbReference type="InterPro" id="IPR036188">
    <property type="entry name" value="FAD/NAD-bd_sf"/>
</dbReference>
<evidence type="ECO:0000256" key="5">
    <source>
        <dbReference type="SAM" id="Phobius"/>
    </source>
</evidence>
<dbReference type="InterPro" id="IPR051209">
    <property type="entry name" value="FAD-bind_Monooxygenase_sf"/>
</dbReference>
<dbReference type="EMBL" id="JAZAVK010000002">
    <property type="protein sequence ID" value="KAK7432890.1"/>
    <property type="molecule type" value="Genomic_DNA"/>
</dbReference>
<evidence type="ECO:0000256" key="2">
    <source>
        <dbReference type="ARBA" id="ARBA00022630"/>
    </source>
</evidence>
<dbReference type="Proteomes" id="UP001498421">
    <property type="component" value="Unassembled WGS sequence"/>
</dbReference>
<keyword evidence="5" id="KW-0812">Transmembrane</keyword>
<dbReference type="Pfam" id="PF00743">
    <property type="entry name" value="FMO-like"/>
    <property type="match status" value="1"/>
</dbReference>
<dbReference type="InterPro" id="IPR020946">
    <property type="entry name" value="Flavin_mOase-like"/>
</dbReference>
<evidence type="ECO:0000256" key="3">
    <source>
        <dbReference type="ARBA" id="ARBA00022827"/>
    </source>
</evidence>
<reference evidence="6 7" key="1">
    <citation type="journal article" date="2025" name="Microbiol. Resour. Announc.">
        <title>Draft genome sequences for Neonectria magnoliae and Neonectria punicea, canker pathogens of Liriodendron tulipifera and Acer saccharum in West Virginia.</title>
        <authorList>
            <person name="Petronek H.M."/>
            <person name="Kasson M.T."/>
            <person name="Metheny A.M."/>
            <person name="Stauder C.M."/>
            <person name="Lovett B."/>
            <person name="Lynch S.C."/>
            <person name="Garnas J.R."/>
            <person name="Kasson L.R."/>
            <person name="Stajich J.E."/>
        </authorList>
    </citation>
    <scope>NUCLEOTIDE SEQUENCE [LARGE SCALE GENOMIC DNA]</scope>
    <source>
        <strain evidence="6 7">NRRL 64651</strain>
    </source>
</reference>
<keyword evidence="4" id="KW-0560">Oxidoreductase</keyword>
<comment type="similarity">
    <text evidence="1">Belongs to the FAD-binding monooxygenase family.</text>
</comment>
<dbReference type="Gene3D" id="3.50.50.60">
    <property type="entry name" value="FAD/NAD(P)-binding domain"/>
    <property type="match status" value="2"/>
</dbReference>
<evidence type="ECO:0000256" key="1">
    <source>
        <dbReference type="ARBA" id="ARBA00010139"/>
    </source>
</evidence>
<evidence type="ECO:0000313" key="7">
    <source>
        <dbReference type="Proteomes" id="UP001498421"/>
    </source>
</evidence>
<accession>A0ABR1IIQ5</accession>
<sequence length="508" mass="57750">MTIRNPISNREYTDVPVVIIGAGISGMCMAIDLIARNASQSFVILEKSAGVGGTWRDNKYPGCCCDVWSHLYSYSFEQNPNWTREYSGQEEILDYLQEIARKYDLYRYIRFSSSVETARWDDASRRWNITVSVGGGKEEEFGSRYTIKTDFLVSAVGQLNMPKMPEIKGLDEFSGKLMHSARWDWSYDLRDKKVAVIGVGSTGAQIVPEVARAAASLTVYQRTPAWIVPRQNKDISHWERLLYRYVPPVRLAKRSSMMDYRERSFGVVVAPEGSAGERYENVSRNHMKGQLPNREDLWKKLEPTYKLGCKRVVVSDDYYPTFLRDNVKLETRPIDRISTQGIVCDEREEQFDLIILATGFKATQFMHPMDIIGRGKQRLSHIWKDGAEAFNGVCVEHLPNFAMLYGPNTNLSHNSIILMIEAQSRYITALIAEVSRARAAGGQLVLEPNAQKAAEYNARVQSSLMATNYADPSCNSWYKIEGSGKVTNNWPGTAIQYQEVTSLQQYRH</sequence>
<dbReference type="PANTHER" id="PTHR42877:SF4">
    <property type="entry name" value="FAD_NAD(P)-BINDING DOMAIN-CONTAINING PROTEIN-RELATED"/>
    <property type="match status" value="1"/>
</dbReference>
<keyword evidence="5" id="KW-1133">Transmembrane helix</keyword>
<keyword evidence="7" id="KW-1185">Reference proteome</keyword>
<keyword evidence="2" id="KW-0285">Flavoprotein</keyword>